<accession>A0AAW2QXA7</accession>
<dbReference type="InterPro" id="IPR004158">
    <property type="entry name" value="DUF247_pln"/>
</dbReference>
<reference evidence="2" key="1">
    <citation type="submission" date="2020-06" db="EMBL/GenBank/DDBJ databases">
        <authorList>
            <person name="Li T."/>
            <person name="Hu X."/>
            <person name="Zhang T."/>
            <person name="Song X."/>
            <person name="Zhang H."/>
            <person name="Dai N."/>
            <person name="Sheng W."/>
            <person name="Hou X."/>
            <person name="Wei L."/>
        </authorList>
    </citation>
    <scope>NUCLEOTIDE SEQUENCE</scope>
    <source>
        <strain evidence="2">KEN8</strain>
        <tissue evidence="2">Leaf</tissue>
    </source>
</reference>
<feature type="transmembrane region" description="Helical" evidence="1">
    <location>
        <begin position="211"/>
        <end position="235"/>
    </location>
</feature>
<sequence>MDTSGYAPNDPLFNKHGQLYMLPFLRQEMLLLENQVPLLVLLKLLAVENKISRIEPHEYANKLILRFYSPGTPLRFKKSKFDNLRDISFHGKTLRLPKFFVDTDTKSILLNLIAFERFHVCLNEITSYVCFLYNLIRDPTDVRVLSSHGIISNCLGSDLEVFFFSQYVTVDPESSLDLVHLMVSEKLRNRFTRTMNEWQSEFIRTYFKSPWAVISVIAAILLFSLTIIQTVYSVLSYIHRK</sequence>
<keyword evidence="1" id="KW-0472">Membrane</keyword>
<dbReference type="PANTHER" id="PTHR31549">
    <property type="entry name" value="PROTEIN, PUTATIVE (DUF247)-RELATED-RELATED"/>
    <property type="match status" value="1"/>
</dbReference>
<keyword evidence="1" id="KW-1133">Transmembrane helix</keyword>
<gene>
    <name evidence="2" type="ORF">Scaly_0911700</name>
</gene>
<name>A0AAW2QXA7_9LAMI</name>
<protein>
    <submittedName>
        <fullName evidence="2">Uncharacterized protein</fullName>
    </submittedName>
</protein>
<dbReference type="EMBL" id="JACGWM010000005">
    <property type="protein sequence ID" value="KAL0372301.1"/>
    <property type="molecule type" value="Genomic_DNA"/>
</dbReference>
<evidence type="ECO:0000256" key="1">
    <source>
        <dbReference type="SAM" id="Phobius"/>
    </source>
</evidence>
<reference evidence="2" key="2">
    <citation type="journal article" date="2024" name="Plant">
        <title>Genomic evolution and insights into agronomic trait innovations of Sesamum species.</title>
        <authorList>
            <person name="Miao H."/>
            <person name="Wang L."/>
            <person name="Qu L."/>
            <person name="Liu H."/>
            <person name="Sun Y."/>
            <person name="Le M."/>
            <person name="Wang Q."/>
            <person name="Wei S."/>
            <person name="Zheng Y."/>
            <person name="Lin W."/>
            <person name="Duan Y."/>
            <person name="Cao H."/>
            <person name="Xiong S."/>
            <person name="Wang X."/>
            <person name="Wei L."/>
            <person name="Li C."/>
            <person name="Ma Q."/>
            <person name="Ju M."/>
            <person name="Zhao R."/>
            <person name="Li G."/>
            <person name="Mu C."/>
            <person name="Tian Q."/>
            <person name="Mei H."/>
            <person name="Zhang T."/>
            <person name="Gao T."/>
            <person name="Zhang H."/>
        </authorList>
    </citation>
    <scope>NUCLEOTIDE SEQUENCE</scope>
    <source>
        <strain evidence="2">KEN8</strain>
    </source>
</reference>
<proteinExistence type="predicted"/>
<evidence type="ECO:0000313" key="2">
    <source>
        <dbReference type="EMBL" id="KAL0372301.1"/>
    </source>
</evidence>
<keyword evidence="1" id="KW-0812">Transmembrane</keyword>
<organism evidence="2">
    <name type="scientific">Sesamum calycinum</name>
    <dbReference type="NCBI Taxonomy" id="2727403"/>
    <lineage>
        <taxon>Eukaryota</taxon>
        <taxon>Viridiplantae</taxon>
        <taxon>Streptophyta</taxon>
        <taxon>Embryophyta</taxon>
        <taxon>Tracheophyta</taxon>
        <taxon>Spermatophyta</taxon>
        <taxon>Magnoliopsida</taxon>
        <taxon>eudicotyledons</taxon>
        <taxon>Gunneridae</taxon>
        <taxon>Pentapetalae</taxon>
        <taxon>asterids</taxon>
        <taxon>lamiids</taxon>
        <taxon>Lamiales</taxon>
        <taxon>Pedaliaceae</taxon>
        <taxon>Sesamum</taxon>
    </lineage>
</organism>
<dbReference type="Pfam" id="PF03140">
    <property type="entry name" value="DUF247"/>
    <property type="match status" value="2"/>
</dbReference>
<comment type="caution">
    <text evidence="2">The sequence shown here is derived from an EMBL/GenBank/DDBJ whole genome shotgun (WGS) entry which is preliminary data.</text>
</comment>
<dbReference type="PANTHER" id="PTHR31549:SF80">
    <property type="entry name" value="OS12G0481000 PROTEIN"/>
    <property type="match status" value="1"/>
</dbReference>
<dbReference type="AlphaFoldDB" id="A0AAW2QXA7"/>